<dbReference type="GeneID" id="14477293"/>
<dbReference type="EMBL" id="KC117377">
    <property type="protein sequence ID" value="AGC34422.1"/>
    <property type="molecule type" value="Genomic_DNA"/>
</dbReference>
<reference evidence="1 2" key="1">
    <citation type="journal article" date="2013" name="J. Virol.">
        <title>Insights into head-tailed viruses infecting extremely halophilic archaea.</title>
        <authorList>
            <person name="Pietila M.K."/>
            <person name="Laurinmaki P."/>
            <person name="Russell D.A."/>
            <person name="Ko C.C."/>
            <person name="Jacobs-Sera D."/>
            <person name="Butcher S.J."/>
            <person name="Bamford D.H."/>
            <person name="Hendrix R.W."/>
        </authorList>
    </citation>
    <scope>NUCLEOTIDE SEQUENCE [LARGE SCALE GENOMIC DNA]</scope>
</reference>
<organism evidence="1 2">
    <name type="scientific">Haloarcula vallismortis tailed virus 1</name>
    <dbReference type="NCBI Taxonomy" id="1262528"/>
    <lineage>
        <taxon>Viruses</taxon>
        <taxon>Duplodnaviria</taxon>
        <taxon>Heunggongvirae</taxon>
        <taxon>Uroviricota</taxon>
        <taxon>Caudoviricetes</taxon>
        <taxon>Thumleimavirales</taxon>
        <taxon>Druskaviridae</taxon>
        <taxon>Tredecimvirus</taxon>
        <taxon>Tredecimvirus thailandense</taxon>
        <taxon>Tredecimvirus HVTV1</taxon>
    </lineage>
</organism>
<keyword evidence="2" id="KW-1185">Reference proteome</keyword>
<accession>L7TNJ1</accession>
<dbReference type="RefSeq" id="YP_007378958.1">
    <property type="nucleotide sequence ID" value="NC_020158.1"/>
</dbReference>
<evidence type="ECO:0000313" key="1">
    <source>
        <dbReference type="EMBL" id="AGC34422.1"/>
    </source>
</evidence>
<name>L7TNJ1_9CAUD</name>
<protein>
    <submittedName>
        <fullName evidence="1">Uncharacterized protein</fullName>
    </submittedName>
</protein>
<dbReference type="KEGG" id="vg:14477293"/>
<gene>
    <name evidence="1" type="primary">52</name>
    <name evidence="1" type="ORF">HVTV1_52</name>
</gene>
<evidence type="ECO:0000313" key="2">
    <source>
        <dbReference type="Proteomes" id="UP000011137"/>
    </source>
</evidence>
<dbReference type="OrthoDB" id="19324at10239"/>
<dbReference type="Proteomes" id="UP000011137">
    <property type="component" value="Segment"/>
</dbReference>
<proteinExistence type="predicted"/>
<sequence length="129" mass="15453">MFGQEDADEYTTEVHLPPSNYLNIPMQIRERHLTQDCYRMEYEAQSAGTHFHALLESDNDSILVRIPYKRWRVGRMYERKLNDWSLYLDRWAEDFESTGTVVENNTEKRVIEAEVHIMDDAMLEEKIHE</sequence>